<dbReference type="InterPro" id="IPR025164">
    <property type="entry name" value="Toastrack_DUF4097"/>
</dbReference>
<feature type="domain" description="DUF4097" evidence="1">
    <location>
        <begin position="4"/>
        <end position="75"/>
    </location>
</feature>
<protein>
    <recommendedName>
        <fullName evidence="1">DUF4097 domain-containing protein</fullName>
    </recommendedName>
</protein>
<name>A0A845E2P2_9BACI</name>
<dbReference type="AlphaFoldDB" id="A0A845E2P2"/>
<evidence type="ECO:0000259" key="1">
    <source>
        <dbReference type="Pfam" id="PF13349"/>
    </source>
</evidence>
<comment type="caution">
    <text evidence="2">The sequence shown here is derived from an EMBL/GenBank/DDBJ whole genome shotgun (WGS) entry which is preliminary data.</text>
</comment>
<accession>A0A845E2P2</accession>
<gene>
    <name evidence="2" type="ORF">GLV98_10840</name>
</gene>
<dbReference type="Pfam" id="PF13349">
    <property type="entry name" value="DUF4097"/>
    <property type="match status" value="1"/>
</dbReference>
<proteinExistence type="predicted"/>
<dbReference type="Proteomes" id="UP000447393">
    <property type="component" value="Unassembled WGS sequence"/>
</dbReference>
<evidence type="ECO:0000313" key="3">
    <source>
        <dbReference type="Proteomes" id="UP000447393"/>
    </source>
</evidence>
<sequence length="76" mass="8401">MLGDVAVSTSSGDIRFFYEEEPDSCKLVYQSNSGEAQIHWTGLHYEVRNENKVRGTKAEGEFQLTAETSSGDLKVG</sequence>
<dbReference type="EMBL" id="WMEZ01000003">
    <property type="protein sequence ID" value="MYL49984.1"/>
    <property type="molecule type" value="Genomic_DNA"/>
</dbReference>
<evidence type="ECO:0000313" key="2">
    <source>
        <dbReference type="EMBL" id="MYL49984.1"/>
    </source>
</evidence>
<reference evidence="2 3" key="1">
    <citation type="submission" date="2019-11" db="EMBL/GenBank/DDBJ databases">
        <title>Genome sequences of 17 halophilic strains isolated from different environments.</title>
        <authorList>
            <person name="Furrow R.E."/>
        </authorList>
    </citation>
    <scope>NUCLEOTIDE SEQUENCE [LARGE SCALE GENOMIC DNA]</scope>
    <source>
        <strain evidence="2 3">22505_10_Sand</strain>
    </source>
</reference>
<organism evidence="2 3">
    <name type="scientific">Halobacillus litoralis</name>
    <dbReference type="NCBI Taxonomy" id="45668"/>
    <lineage>
        <taxon>Bacteria</taxon>
        <taxon>Bacillati</taxon>
        <taxon>Bacillota</taxon>
        <taxon>Bacilli</taxon>
        <taxon>Bacillales</taxon>
        <taxon>Bacillaceae</taxon>
        <taxon>Halobacillus</taxon>
    </lineage>
</organism>